<feature type="transmembrane region" description="Helical" evidence="1">
    <location>
        <begin position="208"/>
        <end position="226"/>
    </location>
</feature>
<feature type="transmembrane region" description="Helical" evidence="1">
    <location>
        <begin position="267"/>
        <end position="285"/>
    </location>
</feature>
<keyword evidence="1" id="KW-0812">Transmembrane</keyword>
<feature type="transmembrane region" description="Helical" evidence="1">
    <location>
        <begin position="162"/>
        <end position="181"/>
    </location>
</feature>
<feature type="transmembrane region" description="Helical" evidence="1">
    <location>
        <begin position="385"/>
        <end position="407"/>
    </location>
</feature>
<sequence>MNFLRKIHMPVAFYLLLVSVVLSLATGYGVPYRQLIEGEFGYLNIVVVILTGVMFLRVYEASGAIDLLMQRLARMMDRYPLFFLFTVMALLYIPGMFTGLGVPAVLIIGGLAYPLLIEMGFVPEKAVAFISLGAMLGSVTGPLNIPVMIIACAINMPYEGFGLVLPAVTIPLGITTVLCMGTKTARRFKTSENHELTNKPLFSTLKPVVYLPIIVLLLLIGLPRAFPRQVPDLGTPLAFTTAMLCVLLTGHVKGMGAVLLRSIDSPVLDTAALLLSVGVLVQIATLTGIKGDIITACMSLPPVGIYLVLLVALPLLGGAVSMLGGAALFGLPLVLALLEHNTIVVTAGCSVLCALSQLIPPTAIVSKVAGEALGVNDYGKILRSMMPYIIMIALFSLLFVIFSNMIARVFV</sequence>
<dbReference type="RefSeq" id="WP_154529041.1">
    <property type="nucleotide sequence ID" value="NZ_VUNH01000008.1"/>
</dbReference>
<dbReference type="EMBL" id="VUNH01000008">
    <property type="protein sequence ID" value="MST55952.1"/>
    <property type="molecule type" value="Genomic_DNA"/>
</dbReference>
<feature type="transmembrane region" description="Helical" evidence="1">
    <location>
        <begin position="343"/>
        <end position="365"/>
    </location>
</feature>
<feature type="transmembrane region" description="Helical" evidence="1">
    <location>
        <begin position="305"/>
        <end position="331"/>
    </location>
</feature>
<evidence type="ECO:0000313" key="2">
    <source>
        <dbReference type="EMBL" id="MST55952.1"/>
    </source>
</evidence>
<feature type="transmembrane region" description="Helical" evidence="1">
    <location>
        <begin position="79"/>
        <end position="97"/>
    </location>
</feature>
<gene>
    <name evidence="2" type="ORF">FYJ74_07910</name>
</gene>
<comment type="caution">
    <text evidence="2">The sequence shown here is derived from an EMBL/GenBank/DDBJ whole genome shotgun (WGS) entry which is preliminary data.</text>
</comment>
<organism evidence="2 3">
    <name type="scientific">Pyramidobacter porci</name>
    <dbReference type="NCBI Taxonomy" id="2605789"/>
    <lineage>
        <taxon>Bacteria</taxon>
        <taxon>Thermotogati</taxon>
        <taxon>Synergistota</taxon>
        <taxon>Synergistia</taxon>
        <taxon>Synergistales</taxon>
        <taxon>Dethiosulfovibrionaceae</taxon>
        <taxon>Pyramidobacter</taxon>
    </lineage>
</organism>
<evidence type="ECO:0000313" key="3">
    <source>
        <dbReference type="Proteomes" id="UP000473699"/>
    </source>
</evidence>
<reference evidence="2 3" key="1">
    <citation type="submission" date="2019-08" db="EMBL/GenBank/DDBJ databases">
        <title>In-depth cultivation of the pig gut microbiome towards novel bacterial diversity and tailored functional studies.</title>
        <authorList>
            <person name="Wylensek D."/>
            <person name="Hitch T.C.A."/>
            <person name="Clavel T."/>
        </authorList>
    </citation>
    <scope>NUCLEOTIDE SEQUENCE [LARGE SCALE GENOMIC DNA]</scope>
    <source>
        <strain evidence="2 3">SM-530-WT-4B</strain>
    </source>
</reference>
<feature type="transmembrane region" description="Helical" evidence="1">
    <location>
        <begin position="42"/>
        <end position="59"/>
    </location>
</feature>
<dbReference type="AlphaFoldDB" id="A0A6L5YEC8"/>
<accession>A0A6L5YEC8</accession>
<keyword evidence="1" id="KW-1133">Transmembrane helix</keyword>
<name>A0A6L5YEC8_9BACT</name>
<dbReference type="Proteomes" id="UP000473699">
    <property type="component" value="Unassembled WGS sequence"/>
</dbReference>
<keyword evidence="1" id="KW-0472">Membrane</keyword>
<proteinExistence type="predicted"/>
<feature type="transmembrane region" description="Helical" evidence="1">
    <location>
        <begin position="129"/>
        <end position="156"/>
    </location>
</feature>
<evidence type="ECO:0000256" key="1">
    <source>
        <dbReference type="SAM" id="Phobius"/>
    </source>
</evidence>
<keyword evidence="3" id="KW-1185">Reference proteome</keyword>
<protein>
    <submittedName>
        <fullName evidence="2">Uncharacterized protein</fullName>
    </submittedName>
</protein>
<feature type="transmembrane region" description="Helical" evidence="1">
    <location>
        <begin position="103"/>
        <end position="122"/>
    </location>
</feature>
<feature type="transmembrane region" description="Helical" evidence="1">
    <location>
        <begin position="12"/>
        <end position="30"/>
    </location>
</feature>
<feature type="transmembrane region" description="Helical" evidence="1">
    <location>
        <begin position="238"/>
        <end position="260"/>
    </location>
</feature>